<evidence type="ECO:0000259" key="7">
    <source>
        <dbReference type="Pfam" id="PF08241"/>
    </source>
</evidence>
<keyword evidence="2" id="KW-1003">Cell membrane</keyword>
<feature type="transmembrane region" description="Helical" evidence="6">
    <location>
        <begin position="147"/>
        <end position="165"/>
    </location>
</feature>
<keyword evidence="4 6" id="KW-1133">Transmembrane helix</keyword>
<dbReference type="PANTHER" id="PTHR43591">
    <property type="entry name" value="METHYLTRANSFERASE"/>
    <property type="match status" value="1"/>
</dbReference>
<evidence type="ECO:0000313" key="9">
    <source>
        <dbReference type="Proteomes" id="UP000662747"/>
    </source>
</evidence>
<keyword evidence="8" id="KW-0489">Methyltransferase</keyword>
<feature type="transmembrane region" description="Helical" evidence="6">
    <location>
        <begin position="185"/>
        <end position="208"/>
    </location>
</feature>
<dbReference type="Pfam" id="PF08241">
    <property type="entry name" value="Methyltransf_11"/>
    <property type="match status" value="1"/>
</dbReference>
<evidence type="ECO:0000256" key="6">
    <source>
        <dbReference type="SAM" id="Phobius"/>
    </source>
</evidence>
<feature type="transmembrane region" description="Helical" evidence="6">
    <location>
        <begin position="49"/>
        <end position="67"/>
    </location>
</feature>
<accession>A0ABX7P554</accession>
<dbReference type="EMBL" id="CP071090">
    <property type="protein sequence ID" value="QSQ25578.1"/>
    <property type="molecule type" value="Genomic_DNA"/>
</dbReference>
<evidence type="ECO:0000256" key="4">
    <source>
        <dbReference type="ARBA" id="ARBA00022989"/>
    </source>
</evidence>
<feature type="transmembrane region" description="Helical" evidence="6">
    <location>
        <begin position="257"/>
        <end position="282"/>
    </location>
</feature>
<dbReference type="CDD" id="cd02440">
    <property type="entry name" value="AdoMet_MTases"/>
    <property type="match status" value="1"/>
</dbReference>
<dbReference type="RefSeq" id="WP_206727133.1">
    <property type="nucleotide sequence ID" value="NZ_CP071090.1"/>
</dbReference>
<dbReference type="Pfam" id="PF03706">
    <property type="entry name" value="LPG_synthase_TM"/>
    <property type="match status" value="1"/>
</dbReference>
<dbReference type="Proteomes" id="UP000662747">
    <property type="component" value="Chromosome"/>
</dbReference>
<keyword evidence="3 6" id="KW-0812">Transmembrane</keyword>
<comment type="subcellular location">
    <subcellularLocation>
        <location evidence="1">Cell membrane</location>
        <topology evidence="1">Multi-pass membrane protein</topology>
    </subcellularLocation>
</comment>
<protein>
    <submittedName>
        <fullName evidence="8">Methyltransferase domain-containing protein</fullName>
    </submittedName>
</protein>
<organism evidence="8 9">
    <name type="scientific">Pyxidicoccus parkwayensis</name>
    <dbReference type="NCBI Taxonomy" id="2813578"/>
    <lineage>
        <taxon>Bacteria</taxon>
        <taxon>Pseudomonadati</taxon>
        <taxon>Myxococcota</taxon>
        <taxon>Myxococcia</taxon>
        <taxon>Myxococcales</taxon>
        <taxon>Cystobacterineae</taxon>
        <taxon>Myxococcaceae</taxon>
        <taxon>Pyxidicoccus</taxon>
    </lineage>
</organism>
<dbReference type="InterPro" id="IPR029063">
    <property type="entry name" value="SAM-dependent_MTases_sf"/>
</dbReference>
<keyword evidence="5 6" id="KW-0472">Membrane</keyword>
<dbReference type="GO" id="GO:0008168">
    <property type="term" value="F:methyltransferase activity"/>
    <property type="evidence" value="ECO:0007669"/>
    <property type="project" value="UniProtKB-KW"/>
</dbReference>
<evidence type="ECO:0000256" key="3">
    <source>
        <dbReference type="ARBA" id="ARBA00022692"/>
    </source>
</evidence>
<feature type="transmembrane region" description="Helical" evidence="6">
    <location>
        <begin position="88"/>
        <end position="109"/>
    </location>
</feature>
<dbReference type="Gene3D" id="3.40.50.150">
    <property type="entry name" value="Vaccinia Virus protein VP39"/>
    <property type="match status" value="1"/>
</dbReference>
<dbReference type="PANTHER" id="PTHR43591:SF24">
    <property type="entry name" value="2-METHOXY-6-POLYPRENYL-1,4-BENZOQUINOL METHYLASE, MITOCHONDRIAL"/>
    <property type="match status" value="1"/>
</dbReference>
<evidence type="ECO:0000256" key="1">
    <source>
        <dbReference type="ARBA" id="ARBA00004651"/>
    </source>
</evidence>
<keyword evidence="8" id="KW-0808">Transferase</keyword>
<gene>
    <name evidence="8" type="ORF">JY651_11865</name>
</gene>
<evidence type="ECO:0000256" key="2">
    <source>
        <dbReference type="ARBA" id="ARBA00022475"/>
    </source>
</evidence>
<name>A0ABX7P554_9BACT</name>
<evidence type="ECO:0000313" key="8">
    <source>
        <dbReference type="EMBL" id="QSQ25578.1"/>
    </source>
</evidence>
<dbReference type="GO" id="GO:0032259">
    <property type="term" value="P:methylation"/>
    <property type="evidence" value="ECO:0007669"/>
    <property type="project" value="UniProtKB-KW"/>
</dbReference>
<dbReference type="SUPFAM" id="SSF53335">
    <property type="entry name" value="S-adenosyl-L-methionine-dependent methyltransferases"/>
    <property type="match status" value="1"/>
</dbReference>
<sequence length="542" mass="60302">MKTVWLQRVVGMLVVMGLVLSIANSLNTFHQYDIPGGAAGLFRHATPVSLALCVLVIACITAVNLAGRYLKWMVLLRAGHVLAPSRKLFLAFLASFIGNLTPFYVLYVLRVAPLRERFPRALALLAVDLATDAVAIGLLASVATYPLLGGAVGVFVAGACALALFPTKSRERRIGLLPMATSLVFAQGFAVLIWGVTGVSLWVTLRVFGVEVAVPEALRIYAMSHVQGLASLTWPGFLLVGRGMIGMLVESGVPSEVAVYSAALVRAFTYWLVLLAAAGALLHIRRRLGRQVEGVNHFDLIADEYKDNVPEHIRLRLLNRKVEVNLCHLPLERFPRGIDAGCGQGWYLKEMLSRGYQVEGIDYSTNQVAKARQYLGSRADLVRQGSLVELPFEDASQDFVYAVNVIHHLPDVERQQQAFREVRRVLRPGGRFLVHEMNVNNPLFRFYMSYVFPLIKDIDDGTEVWLKETTGPFSEGWKLVTTEYRTFLPDFVPEFAYRRLWGVEQYLERNRHAAPFSAHVTFVLEKAGPTEAATVTSFQNRS</sequence>
<dbReference type="InterPro" id="IPR013216">
    <property type="entry name" value="Methyltransf_11"/>
</dbReference>
<dbReference type="InterPro" id="IPR022791">
    <property type="entry name" value="L-PG_synthase/AglD"/>
</dbReference>
<reference evidence="8 9" key="1">
    <citation type="submission" date="2021-02" db="EMBL/GenBank/DDBJ databases">
        <title>De Novo genome assembly of isolated myxobacteria.</title>
        <authorList>
            <person name="Stevens D.C."/>
        </authorList>
    </citation>
    <scope>NUCLEOTIDE SEQUENCE [LARGE SCALE GENOMIC DNA]</scope>
    <source>
        <strain evidence="9">SCPEA02</strain>
    </source>
</reference>
<proteinExistence type="predicted"/>
<keyword evidence="9" id="KW-1185">Reference proteome</keyword>
<feature type="transmembrane region" description="Helical" evidence="6">
    <location>
        <begin position="121"/>
        <end position="140"/>
    </location>
</feature>
<evidence type="ECO:0000256" key="5">
    <source>
        <dbReference type="ARBA" id="ARBA00023136"/>
    </source>
</evidence>
<feature type="domain" description="Methyltransferase type 11" evidence="7">
    <location>
        <begin position="339"/>
        <end position="434"/>
    </location>
</feature>